<keyword evidence="2" id="KW-1185">Reference proteome</keyword>
<name>A0ABP8JFQ5_9BACT</name>
<evidence type="ECO:0008006" key="3">
    <source>
        <dbReference type="Google" id="ProtNLM"/>
    </source>
</evidence>
<reference evidence="2" key="1">
    <citation type="journal article" date="2019" name="Int. J. Syst. Evol. Microbiol.">
        <title>The Global Catalogue of Microorganisms (GCM) 10K type strain sequencing project: providing services to taxonomists for standard genome sequencing and annotation.</title>
        <authorList>
            <consortium name="The Broad Institute Genomics Platform"/>
            <consortium name="The Broad Institute Genome Sequencing Center for Infectious Disease"/>
            <person name="Wu L."/>
            <person name="Ma J."/>
        </authorList>
    </citation>
    <scope>NUCLEOTIDE SEQUENCE [LARGE SCALE GENOMIC DNA]</scope>
    <source>
        <strain evidence="2">JCM 17924</strain>
    </source>
</reference>
<dbReference type="Proteomes" id="UP001500454">
    <property type="component" value="Unassembled WGS sequence"/>
</dbReference>
<accession>A0ABP8JFQ5</accession>
<proteinExistence type="predicted"/>
<evidence type="ECO:0000313" key="2">
    <source>
        <dbReference type="Proteomes" id="UP001500454"/>
    </source>
</evidence>
<gene>
    <name evidence="1" type="ORF">GCM10023186_37830</name>
</gene>
<sequence length="110" mass="12218">MFSFRLMPSKTTTGILCFVTGALAGSAVALLYAPEKGRETRNWLSYQLERYREILADLTEGLVTSRVDEGPSSARAEGQRVIRDAKDKAEQLLGDVDQLINQINSRRTAL</sequence>
<dbReference type="InterPro" id="IPR024623">
    <property type="entry name" value="YtxH"/>
</dbReference>
<dbReference type="Pfam" id="PF12732">
    <property type="entry name" value="YtxH"/>
    <property type="match status" value="1"/>
</dbReference>
<organism evidence="1 2">
    <name type="scientific">Hymenobacter koreensis</name>
    <dbReference type="NCBI Taxonomy" id="1084523"/>
    <lineage>
        <taxon>Bacteria</taxon>
        <taxon>Pseudomonadati</taxon>
        <taxon>Bacteroidota</taxon>
        <taxon>Cytophagia</taxon>
        <taxon>Cytophagales</taxon>
        <taxon>Hymenobacteraceae</taxon>
        <taxon>Hymenobacter</taxon>
    </lineage>
</organism>
<evidence type="ECO:0000313" key="1">
    <source>
        <dbReference type="EMBL" id="GAA4390035.1"/>
    </source>
</evidence>
<dbReference type="EMBL" id="BAABHA010000015">
    <property type="protein sequence ID" value="GAA4390035.1"/>
    <property type="molecule type" value="Genomic_DNA"/>
</dbReference>
<comment type="caution">
    <text evidence="1">The sequence shown here is derived from an EMBL/GenBank/DDBJ whole genome shotgun (WGS) entry which is preliminary data.</text>
</comment>
<protein>
    <recommendedName>
        <fullName evidence="3">YtxH domain-containing protein</fullName>
    </recommendedName>
</protein>